<protein>
    <submittedName>
        <fullName evidence="2">Uncharacterized protein</fullName>
    </submittedName>
</protein>
<organism evidence="2">
    <name type="scientific">Phaeomonas parva</name>
    <dbReference type="NCBI Taxonomy" id="124430"/>
    <lineage>
        <taxon>Eukaryota</taxon>
        <taxon>Sar</taxon>
        <taxon>Stramenopiles</taxon>
        <taxon>Ochrophyta</taxon>
        <taxon>Pinguiophyceae</taxon>
        <taxon>Pinguiochrysidales</taxon>
        <taxon>Pinguiochrysidaceae</taxon>
        <taxon>Phaeomonas</taxon>
    </lineage>
</organism>
<accession>A0A7S1XMV9</accession>
<dbReference type="AlphaFoldDB" id="A0A7S1XMV9"/>
<reference evidence="2" key="1">
    <citation type="submission" date="2021-01" db="EMBL/GenBank/DDBJ databases">
        <authorList>
            <person name="Corre E."/>
            <person name="Pelletier E."/>
            <person name="Niang G."/>
            <person name="Scheremetjew M."/>
            <person name="Finn R."/>
            <person name="Kale V."/>
            <person name="Holt S."/>
            <person name="Cochrane G."/>
            <person name="Meng A."/>
            <person name="Brown T."/>
            <person name="Cohen L."/>
        </authorList>
    </citation>
    <scope>NUCLEOTIDE SEQUENCE</scope>
    <source>
        <strain evidence="2">CCMP2877</strain>
    </source>
</reference>
<name>A0A7S1XMV9_9STRA</name>
<evidence type="ECO:0000313" key="2">
    <source>
        <dbReference type="EMBL" id="CAD9250848.1"/>
    </source>
</evidence>
<keyword evidence="1" id="KW-0732">Signal</keyword>
<feature type="chain" id="PRO_5031278896" evidence="1">
    <location>
        <begin position="21"/>
        <end position="663"/>
    </location>
</feature>
<feature type="signal peptide" evidence="1">
    <location>
        <begin position="1"/>
        <end position="20"/>
    </location>
</feature>
<sequence>MARLAVLAGLFSLAATPVVAYRPHIPLRVEGALRRLRGRRQAGPGRPGPGLATDLASAQPKSIYEVVTEAPSPAPDPRETSVAVVREDGEDDLGHDGIAGAIIAPIEFTFAGAQRHSDALRKGWHRHDTEMLKCMQQLTGCQFFQNGPEAGHISTQEADAGQMDFMGRGHLTLTTFINETHAAVSHALAPPAKFPTIDVVNFRSTPAMARVPLKRVGAAVKMIWDVLLGGLRRGSDTSNTAVVSFMGRFYAAEESSRLRSIEVAAGPTASPVSFPTGNRFKDVPRSLRKTRTAAHQPDDHSIFSYHFEEPFAPIAVRGLHPPVGAPLNPNMPGPVVRLGWRPPYGERPLFVHDMKRVTFHGDGAPDDMLIFADGTTAAALDLVGWALHTRETPFHTIPGKALRWVVSDARTGRAASYPIPGTQGVDVFHIIYAGQGRDGWLDIIATEIRHVTDFMATGDSGAMGLELACYRIRPRAEHFSEKHGKKQVLADPEDVQRFAIPGDGIEFAGSFPAPEQDTEDADAPAPAGAKPWRWVYGTTKKGGRIVLRWVLLDEACDTLREENFPLSAEYGEFIPLPSAFPRENGDEAVERVKDWQRHGVTGGTPSFIATQLGKNESATCILDARGRVLARVPHPKPVRSFGFHGKLVTSPVGHLTSRHHPLA</sequence>
<evidence type="ECO:0000256" key="1">
    <source>
        <dbReference type="SAM" id="SignalP"/>
    </source>
</evidence>
<gene>
    <name evidence="2" type="ORF">PPAR1163_LOCUS9209</name>
</gene>
<proteinExistence type="predicted"/>
<dbReference type="EMBL" id="HBGJ01014426">
    <property type="protein sequence ID" value="CAD9250848.1"/>
    <property type="molecule type" value="Transcribed_RNA"/>
</dbReference>